<reference evidence="8 9" key="1">
    <citation type="submission" date="2020-05" db="EMBL/GenBank/DDBJ databases">
        <title>Identification and distribution of gene clusters putatively required for synthesis of sphingolipid metabolism inhibitors in phylogenetically diverse species of the filamentous fungus Fusarium.</title>
        <authorList>
            <person name="Kim H.-S."/>
            <person name="Busman M."/>
            <person name="Brown D.W."/>
            <person name="Divon H."/>
            <person name="Uhlig S."/>
            <person name="Proctor R.H."/>
        </authorList>
    </citation>
    <scope>NUCLEOTIDE SEQUENCE [LARGE SCALE GENOMIC DNA]</scope>
    <source>
        <strain evidence="8 9">NRRL 36939</strain>
    </source>
</reference>
<keyword evidence="5 7" id="KW-0472">Membrane</keyword>
<keyword evidence="9" id="KW-1185">Reference proteome</keyword>
<dbReference type="AlphaFoldDB" id="A0A8H5KHP5"/>
<evidence type="ECO:0000256" key="6">
    <source>
        <dbReference type="SAM" id="MobiDB-lite"/>
    </source>
</evidence>
<feature type="compositionally biased region" description="Basic and acidic residues" evidence="6">
    <location>
        <begin position="1"/>
        <end position="12"/>
    </location>
</feature>
<dbReference type="PANTHER" id="PTHR45649:SF11">
    <property type="entry name" value="TRANSPORTER, PUTATIVE (EUROFUNG)-RELATED"/>
    <property type="match status" value="1"/>
</dbReference>
<evidence type="ECO:0000256" key="7">
    <source>
        <dbReference type="SAM" id="Phobius"/>
    </source>
</evidence>
<dbReference type="GO" id="GO:0022857">
    <property type="term" value="F:transmembrane transporter activity"/>
    <property type="evidence" value="ECO:0007669"/>
    <property type="project" value="InterPro"/>
</dbReference>
<comment type="caution">
    <text evidence="8">The sequence shown here is derived from an EMBL/GenBank/DDBJ whole genome shotgun (WGS) entry which is preliminary data.</text>
</comment>
<evidence type="ECO:0000256" key="1">
    <source>
        <dbReference type="ARBA" id="ARBA00004141"/>
    </source>
</evidence>
<sequence length="530" mass="57032">MDTPNKLDDSGLRHIKSHGHPEPQHSSTDEPQHPVRGHSGDLPQRFSPFATLATAFSITNSWAGVAVVSAVLAIPLYAGAGPGALWAPIVSCSANLLVAFGLAEHASAFPSNGGQYHFTFMVSPDRYRLPLAFLTGWISVFAWLFSAASVGMFCAQVCMSIVFLYHPTFIAARWQTYLVYTVIMALVTLYIAFVPRAIPLSEKVFFWASVVGIIVSITTVLAVSDTKQTPRAVFLNFVNLTGWNDGVAFLLAVSQSGFGFGCIDAATHISEELPNPDKNVPRAMYLTLLMGLGTSVPFVMSLLFSCTDFQVVASSELPILEIYLQATGSKAGATVLTLLILLVFIGSAVGATLTAGRLLWAFARDNGVFYADFFGATNRSLQTPVNATLLAGGFCVLYGLIYIGSVEAYNSSVATAVLSLNITYMIPQAIALMRGREKTLPARYFNLGRIFGPVCNIFAILYVSLLTVVYFMPSFLPVTTVNMNYAIVVMAAAVIFIIAMWFIGGRNKTFVGPVAHLNGLALVEGTSNTV</sequence>
<feature type="transmembrane region" description="Helical" evidence="7">
    <location>
        <begin position="204"/>
        <end position="223"/>
    </location>
</feature>
<comment type="subcellular location">
    <subcellularLocation>
        <location evidence="1">Membrane</location>
        <topology evidence="1">Multi-pass membrane protein</topology>
    </subcellularLocation>
</comment>
<proteinExistence type="predicted"/>
<feature type="transmembrane region" description="Helical" evidence="7">
    <location>
        <begin position="84"/>
        <end position="103"/>
    </location>
</feature>
<evidence type="ECO:0000256" key="3">
    <source>
        <dbReference type="ARBA" id="ARBA00022692"/>
    </source>
</evidence>
<evidence type="ECO:0000313" key="8">
    <source>
        <dbReference type="EMBL" id="KAF5572236.1"/>
    </source>
</evidence>
<dbReference type="Proteomes" id="UP000546213">
    <property type="component" value="Unassembled WGS sequence"/>
</dbReference>
<dbReference type="PANTHER" id="PTHR45649">
    <property type="entry name" value="AMINO-ACID PERMEASE BAT1"/>
    <property type="match status" value="1"/>
</dbReference>
<keyword evidence="3 7" id="KW-0812">Transmembrane</keyword>
<dbReference type="InterPro" id="IPR002293">
    <property type="entry name" value="AA/rel_permease1"/>
</dbReference>
<evidence type="ECO:0000256" key="4">
    <source>
        <dbReference type="ARBA" id="ARBA00022989"/>
    </source>
</evidence>
<dbReference type="PIRSF" id="PIRSF006060">
    <property type="entry name" value="AA_transporter"/>
    <property type="match status" value="1"/>
</dbReference>
<organism evidence="8 9">
    <name type="scientific">Fusarium pseudocircinatum</name>
    <dbReference type="NCBI Taxonomy" id="56676"/>
    <lineage>
        <taxon>Eukaryota</taxon>
        <taxon>Fungi</taxon>
        <taxon>Dikarya</taxon>
        <taxon>Ascomycota</taxon>
        <taxon>Pezizomycotina</taxon>
        <taxon>Sordariomycetes</taxon>
        <taxon>Hypocreomycetidae</taxon>
        <taxon>Hypocreales</taxon>
        <taxon>Nectriaceae</taxon>
        <taxon>Fusarium</taxon>
        <taxon>Fusarium fujikuroi species complex</taxon>
    </lineage>
</organism>
<feature type="transmembrane region" description="Helical" evidence="7">
    <location>
        <begin position="177"/>
        <end position="198"/>
    </location>
</feature>
<dbReference type="EMBL" id="JAAOAS010000825">
    <property type="protein sequence ID" value="KAF5572236.1"/>
    <property type="molecule type" value="Genomic_DNA"/>
</dbReference>
<feature type="transmembrane region" description="Helical" evidence="7">
    <location>
        <begin position="450"/>
        <end position="471"/>
    </location>
</feature>
<name>A0A8H5KHP5_9HYPO</name>
<feature type="transmembrane region" description="Helical" evidence="7">
    <location>
        <begin position="483"/>
        <end position="503"/>
    </location>
</feature>
<feature type="transmembrane region" description="Helical" evidence="7">
    <location>
        <begin position="409"/>
        <end position="430"/>
    </location>
</feature>
<feature type="transmembrane region" description="Helical" evidence="7">
    <location>
        <begin position="283"/>
        <end position="304"/>
    </location>
</feature>
<dbReference type="Pfam" id="PF13520">
    <property type="entry name" value="AA_permease_2"/>
    <property type="match status" value="1"/>
</dbReference>
<evidence type="ECO:0000313" key="9">
    <source>
        <dbReference type="Proteomes" id="UP000546213"/>
    </source>
</evidence>
<feature type="transmembrane region" description="Helical" evidence="7">
    <location>
        <begin position="49"/>
        <end position="77"/>
    </location>
</feature>
<feature type="region of interest" description="Disordered" evidence="6">
    <location>
        <begin position="1"/>
        <end position="40"/>
    </location>
</feature>
<keyword evidence="2" id="KW-0813">Transport</keyword>
<feature type="compositionally biased region" description="Basic and acidic residues" evidence="6">
    <location>
        <begin position="19"/>
        <end position="33"/>
    </location>
</feature>
<protein>
    <submittedName>
        <fullName evidence="8">Choline transporter</fullName>
    </submittedName>
</protein>
<keyword evidence="4 7" id="KW-1133">Transmembrane helix</keyword>
<evidence type="ECO:0000256" key="2">
    <source>
        <dbReference type="ARBA" id="ARBA00022448"/>
    </source>
</evidence>
<evidence type="ECO:0000256" key="5">
    <source>
        <dbReference type="ARBA" id="ARBA00023136"/>
    </source>
</evidence>
<accession>A0A8H5KHP5</accession>
<dbReference type="Gene3D" id="1.20.1740.10">
    <property type="entry name" value="Amino acid/polyamine transporter I"/>
    <property type="match status" value="1"/>
</dbReference>
<feature type="transmembrane region" description="Helical" evidence="7">
    <location>
        <begin position="384"/>
        <end position="403"/>
    </location>
</feature>
<feature type="transmembrane region" description="Helical" evidence="7">
    <location>
        <begin position="140"/>
        <end position="165"/>
    </location>
</feature>
<dbReference type="OrthoDB" id="2417308at2759"/>
<dbReference type="GO" id="GO:0016020">
    <property type="term" value="C:membrane"/>
    <property type="evidence" value="ECO:0007669"/>
    <property type="project" value="UniProtKB-SubCell"/>
</dbReference>
<feature type="transmembrane region" description="Helical" evidence="7">
    <location>
        <begin position="338"/>
        <end position="363"/>
    </location>
</feature>
<gene>
    <name evidence="8" type="ORF">FPCIR_14336</name>
</gene>